<reference evidence="1 2" key="1">
    <citation type="submission" date="2021-07" db="EMBL/GenBank/DDBJ databases">
        <authorList>
            <person name="Palmer J.M."/>
        </authorList>
    </citation>
    <scope>NUCLEOTIDE SEQUENCE [LARGE SCALE GENOMIC DNA]</scope>
    <source>
        <strain evidence="1 2">AT_MEX2019</strain>
        <tissue evidence="1">Muscle</tissue>
    </source>
</reference>
<proteinExistence type="predicted"/>
<dbReference type="EMBL" id="JAHUTI010052510">
    <property type="protein sequence ID" value="MED6249560.1"/>
    <property type="molecule type" value="Genomic_DNA"/>
</dbReference>
<evidence type="ECO:0000313" key="1">
    <source>
        <dbReference type="EMBL" id="MED6249560.1"/>
    </source>
</evidence>
<gene>
    <name evidence="1" type="ORF">ATANTOWER_016109</name>
</gene>
<organism evidence="1 2">
    <name type="scientific">Ataeniobius toweri</name>
    <dbReference type="NCBI Taxonomy" id="208326"/>
    <lineage>
        <taxon>Eukaryota</taxon>
        <taxon>Metazoa</taxon>
        <taxon>Chordata</taxon>
        <taxon>Craniata</taxon>
        <taxon>Vertebrata</taxon>
        <taxon>Euteleostomi</taxon>
        <taxon>Actinopterygii</taxon>
        <taxon>Neopterygii</taxon>
        <taxon>Teleostei</taxon>
        <taxon>Neoteleostei</taxon>
        <taxon>Acanthomorphata</taxon>
        <taxon>Ovalentaria</taxon>
        <taxon>Atherinomorphae</taxon>
        <taxon>Cyprinodontiformes</taxon>
        <taxon>Goodeidae</taxon>
        <taxon>Ataeniobius</taxon>
    </lineage>
</organism>
<accession>A0ABU7BHK7</accession>
<name>A0ABU7BHK7_9TELE</name>
<dbReference type="Proteomes" id="UP001345963">
    <property type="component" value="Unassembled WGS sequence"/>
</dbReference>
<protein>
    <submittedName>
        <fullName evidence="1">Uncharacterized protein</fullName>
    </submittedName>
</protein>
<sequence length="109" mass="11934">MTSVVVGYPLPDPDQGITDLLDSRRCNLMELNGPKHDVQEMLRGGQSMESIPSSSKSCILLPHEQLSCTRKNPGPTAQAKGLTVDLMAVRVPLFILYMSVHPPVDMPPH</sequence>
<comment type="caution">
    <text evidence="1">The sequence shown here is derived from an EMBL/GenBank/DDBJ whole genome shotgun (WGS) entry which is preliminary data.</text>
</comment>
<evidence type="ECO:0000313" key="2">
    <source>
        <dbReference type="Proteomes" id="UP001345963"/>
    </source>
</evidence>
<keyword evidence="2" id="KW-1185">Reference proteome</keyword>